<keyword evidence="12" id="KW-1185">Reference proteome</keyword>
<evidence type="ECO:0000256" key="5">
    <source>
        <dbReference type="ARBA" id="ARBA00022777"/>
    </source>
</evidence>
<dbReference type="InterPro" id="IPR042095">
    <property type="entry name" value="SUMF_sf"/>
</dbReference>
<keyword evidence="6 9" id="KW-0067">ATP-binding</keyword>
<feature type="binding site" evidence="9">
    <location>
        <position position="65"/>
    </location>
    <ligand>
        <name>ATP</name>
        <dbReference type="ChEBI" id="CHEBI:30616"/>
    </ligand>
</feature>
<feature type="domain" description="Protein kinase" evidence="10">
    <location>
        <begin position="34"/>
        <end position="296"/>
    </location>
</feature>
<keyword evidence="5 11" id="KW-0418">Kinase</keyword>
<reference evidence="11 12" key="1">
    <citation type="submission" date="2018-02" db="EMBL/GenBank/DDBJ databases">
        <authorList>
            <person name="Cohen D.B."/>
            <person name="Kent A.D."/>
        </authorList>
    </citation>
    <scope>NUCLEOTIDE SEQUENCE [LARGE SCALE GENOMIC DNA]</scope>
    <source>
        <strain evidence="11 12">CCAP 1448/3</strain>
    </source>
</reference>
<dbReference type="Proteomes" id="UP000238762">
    <property type="component" value="Unassembled WGS sequence"/>
</dbReference>
<sequence length="406" mass="45254">MSYCLKPDCQKPQNPSGTSFCLDCGSKLLLRSRYRALKVIGQGGFGKTFLAVDEDKPSKPHCVIKQFYPQAQGTNTAQKAAELFEQEAIRLDDLGKHPQIPELLAHFTQDNRQYLIQEYIEGQNLAQIVEKQLHFNEAQIYHLLNNLLPVLDFIHANNVIHRDIKPENLIQTKEGKIVLVDFGAAKYATGTALAKTGTAIGTILYIAPEQARGKAIFASDLYSLGASCIHLLTGISPFELFDIGENTWVWRHRLINNPIDDALGRVIDKLIENAVNYRYQSAKDAIADLNHTDPTISFTPSALPLQSFEYDVVSLSITGRIIDQKRHKAEFFAEDLGSGIVLEMVFVPGGTLMMGSPEREEGHADHERPQHNVNIAQYSSDKLLLSLDDGLNATSLVSQTNNFFFN</sequence>
<dbReference type="InterPro" id="IPR017441">
    <property type="entry name" value="Protein_kinase_ATP_BS"/>
</dbReference>
<reference evidence="11 12" key="2">
    <citation type="submission" date="2018-03" db="EMBL/GenBank/DDBJ databases">
        <title>The ancient ancestry and fast evolution of plastids.</title>
        <authorList>
            <person name="Moore K.R."/>
            <person name="Magnabosco C."/>
            <person name="Momper L."/>
            <person name="Gold D.A."/>
            <person name="Bosak T."/>
            <person name="Fournier G.P."/>
        </authorList>
    </citation>
    <scope>NUCLEOTIDE SEQUENCE [LARGE SCALE GENOMIC DNA]</scope>
    <source>
        <strain evidence="11 12">CCAP 1448/3</strain>
    </source>
</reference>
<evidence type="ECO:0000256" key="7">
    <source>
        <dbReference type="ARBA" id="ARBA00047899"/>
    </source>
</evidence>
<dbReference type="Gene3D" id="1.10.510.10">
    <property type="entry name" value="Transferase(Phosphotransferase) domain 1"/>
    <property type="match status" value="1"/>
</dbReference>
<dbReference type="GO" id="GO:0004674">
    <property type="term" value="F:protein serine/threonine kinase activity"/>
    <property type="evidence" value="ECO:0007669"/>
    <property type="project" value="UniProtKB-KW"/>
</dbReference>
<keyword evidence="4 9" id="KW-0547">Nucleotide-binding</keyword>
<dbReference type="InterPro" id="IPR011009">
    <property type="entry name" value="Kinase-like_dom_sf"/>
</dbReference>
<dbReference type="AlphaFoldDB" id="A0A2T1C7M3"/>
<protein>
    <recommendedName>
        <fullName evidence="1">non-specific serine/threonine protein kinase</fullName>
        <ecNumber evidence="1">2.7.11.1</ecNumber>
    </recommendedName>
</protein>
<dbReference type="Gene3D" id="3.90.1580.10">
    <property type="entry name" value="paralog of FGE (formylglycine-generating enzyme)"/>
    <property type="match status" value="1"/>
</dbReference>
<evidence type="ECO:0000256" key="9">
    <source>
        <dbReference type="PROSITE-ProRule" id="PRU10141"/>
    </source>
</evidence>
<gene>
    <name evidence="11" type="ORF">C7B64_05305</name>
</gene>
<keyword evidence="2 11" id="KW-0723">Serine/threonine-protein kinase</keyword>
<evidence type="ECO:0000259" key="10">
    <source>
        <dbReference type="PROSITE" id="PS50011"/>
    </source>
</evidence>
<dbReference type="Pfam" id="PF00069">
    <property type="entry name" value="Pkinase"/>
    <property type="match status" value="1"/>
</dbReference>
<dbReference type="OrthoDB" id="494465at2"/>
<proteinExistence type="predicted"/>
<organism evidence="11 12">
    <name type="scientific">Merismopedia glauca CCAP 1448/3</name>
    <dbReference type="NCBI Taxonomy" id="1296344"/>
    <lineage>
        <taxon>Bacteria</taxon>
        <taxon>Bacillati</taxon>
        <taxon>Cyanobacteriota</taxon>
        <taxon>Cyanophyceae</taxon>
        <taxon>Synechococcales</taxon>
        <taxon>Merismopediaceae</taxon>
        <taxon>Merismopedia</taxon>
    </lineage>
</organism>
<comment type="caution">
    <text evidence="11">The sequence shown here is derived from an EMBL/GenBank/DDBJ whole genome shotgun (WGS) entry which is preliminary data.</text>
</comment>
<dbReference type="PANTHER" id="PTHR24363:SF0">
    <property type="entry name" value="SERINE_THREONINE KINASE LIKE DOMAIN CONTAINING 1"/>
    <property type="match status" value="1"/>
</dbReference>
<dbReference type="PROSITE" id="PS00107">
    <property type="entry name" value="PROTEIN_KINASE_ATP"/>
    <property type="match status" value="1"/>
</dbReference>
<accession>A0A2T1C7M3</accession>
<evidence type="ECO:0000313" key="12">
    <source>
        <dbReference type="Proteomes" id="UP000238762"/>
    </source>
</evidence>
<dbReference type="SUPFAM" id="SSF56436">
    <property type="entry name" value="C-type lectin-like"/>
    <property type="match status" value="1"/>
</dbReference>
<evidence type="ECO:0000313" key="11">
    <source>
        <dbReference type="EMBL" id="PSB04158.1"/>
    </source>
</evidence>
<evidence type="ECO:0000256" key="1">
    <source>
        <dbReference type="ARBA" id="ARBA00012513"/>
    </source>
</evidence>
<comment type="catalytic activity">
    <reaction evidence="7">
        <text>L-threonyl-[protein] + ATP = O-phospho-L-threonyl-[protein] + ADP + H(+)</text>
        <dbReference type="Rhea" id="RHEA:46608"/>
        <dbReference type="Rhea" id="RHEA-COMP:11060"/>
        <dbReference type="Rhea" id="RHEA-COMP:11605"/>
        <dbReference type="ChEBI" id="CHEBI:15378"/>
        <dbReference type="ChEBI" id="CHEBI:30013"/>
        <dbReference type="ChEBI" id="CHEBI:30616"/>
        <dbReference type="ChEBI" id="CHEBI:61977"/>
        <dbReference type="ChEBI" id="CHEBI:456216"/>
        <dbReference type="EC" id="2.7.11.1"/>
    </reaction>
</comment>
<dbReference type="RefSeq" id="WP_106287613.1">
    <property type="nucleotide sequence ID" value="NZ_CAWNTC010000213.1"/>
</dbReference>
<dbReference type="SMART" id="SM00220">
    <property type="entry name" value="S_TKc"/>
    <property type="match status" value="1"/>
</dbReference>
<comment type="catalytic activity">
    <reaction evidence="8">
        <text>L-seryl-[protein] + ATP = O-phospho-L-seryl-[protein] + ADP + H(+)</text>
        <dbReference type="Rhea" id="RHEA:17989"/>
        <dbReference type="Rhea" id="RHEA-COMP:9863"/>
        <dbReference type="Rhea" id="RHEA-COMP:11604"/>
        <dbReference type="ChEBI" id="CHEBI:15378"/>
        <dbReference type="ChEBI" id="CHEBI:29999"/>
        <dbReference type="ChEBI" id="CHEBI:30616"/>
        <dbReference type="ChEBI" id="CHEBI:83421"/>
        <dbReference type="ChEBI" id="CHEBI:456216"/>
        <dbReference type="EC" id="2.7.11.1"/>
    </reaction>
</comment>
<dbReference type="NCBIfam" id="NF045510">
    <property type="entry name" value="4Cys_prefix_kin"/>
    <property type="match status" value="1"/>
</dbReference>
<evidence type="ECO:0000256" key="8">
    <source>
        <dbReference type="ARBA" id="ARBA00048679"/>
    </source>
</evidence>
<dbReference type="CDD" id="cd14014">
    <property type="entry name" value="STKc_PknB_like"/>
    <property type="match status" value="1"/>
</dbReference>
<dbReference type="GO" id="GO:0005524">
    <property type="term" value="F:ATP binding"/>
    <property type="evidence" value="ECO:0007669"/>
    <property type="project" value="UniProtKB-UniRule"/>
</dbReference>
<dbReference type="SUPFAM" id="SSF56112">
    <property type="entry name" value="Protein kinase-like (PK-like)"/>
    <property type="match status" value="1"/>
</dbReference>
<name>A0A2T1C7M3_9CYAN</name>
<evidence type="ECO:0000256" key="3">
    <source>
        <dbReference type="ARBA" id="ARBA00022679"/>
    </source>
</evidence>
<dbReference type="EC" id="2.7.11.1" evidence="1"/>
<dbReference type="InterPro" id="IPR016187">
    <property type="entry name" value="CTDL_fold"/>
</dbReference>
<evidence type="ECO:0000256" key="2">
    <source>
        <dbReference type="ARBA" id="ARBA00022527"/>
    </source>
</evidence>
<dbReference type="InterPro" id="IPR000719">
    <property type="entry name" value="Prot_kinase_dom"/>
</dbReference>
<evidence type="ECO:0000256" key="6">
    <source>
        <dbReference type="ARBA" id="ARBA00022840"/>
    </source>
</evidence>
<keyword evidence="3" id="KW-0808">Transferase</keyword>
<evidence type="ECO:0000256" key="4">
    <source>
        <dbReference type="ARBA" id="ARBA00022741"/>
    </source>
</evidence>
<dbReference type="PANTHER" id="PTHR24363">
    <property type="entry name" value="SERINE/THREONINE PROTEIN KINASE"/>
    <property type="match status" value="1"/>
</dbReference>
<dbReference type="PROSITE" id="PS50011">
    <property type="entry name" value="PROTEIN_KINASE_DOM"/>
    <property type="match status" value="1"/>
</dbReference>
<dbReference type="EMBL" id="PVWJ01000017">
    <property type="protein sequence ID" value="PSB04158.1"/>
    <property type="molecule type" value="Genomic_DNA"/>
</dbReference>